<evidence type="ECO:0000313" key="3">
    <source>
        <dbReference type="Proteomes" id="UP000095149"/>
    </source>
</evidence>
<dbReference type="OrthoDB" id="10612850at2759"/>
<gene>
    <name evidence="2" type="ORF">I350_08311</name>
</gene>
<reference evidence="2 3" key="1">
    <citation type="submission" date="2016-06" db="EMBL/GenBank/DDBJ databases">
        <title>Evolution of pathogenesis and genome organization in the Tremellales.</title>
        <authorList>
            <person name="Cuomo C."/>
            <person name="Litvintseva A."/>
            <person name="Heitman J."/>
            <person name="Chen Y."/>
            <person name="Sun S."/>
            <person name="Springer D."/>
            <person name="Dromer F."/>
            <person name="Young S."/>
            <person name="Zeng Q."/>
            <person name="Chapman S."/>
            <person name="Gujja S."/>
            <person name="Saif S."/>
            <person name="Birren B."/>
        </authorList>
    </citation>
    <scope>NUCLEOTIDE SEQUENCE [LARGE SCALE GENOMIC DNA]</scope>
    <source>
        <strain evidence="2 3">CBS 6273</strain>
    </source>
</reference>
<accession>A0A1E3J604</accession>
<feature type="region of interest" description="Disordered" evidence="1">
    <location>
        <begin position="84"/>
        <end position="104"/>
    </location>
</feature>
<dbReference type="Proteomes" id="UP000095149">
    <property type="component" value="Unassembled WGS sequence"/>
</dbReference>
<organism evidence="2 3">
    <name type="scientific">Cryptococcus amylolentus CBS 6273</name>
    <dbReference type="NCBI Taxonomy" id="1296118"/>
    <lineage>
        <taxon>Eukaryota</taxon>
        <taxon>Fungi</taxon>
        <taxon>Dikarya</taxon>
        <taxon>Basidiomycota</taxon>
        <taxon>Agaricomycotina</taxon>
        <taxon>Tremellomycetes</taxon>
        <taxon>Tremellales</taxon>
        <taxon>Cryptococcaceae</taxon>
        <taxon>Cryptococcus</taxon>
    </lineage>
</organism>
<evidence type="ECO:0000313" key="2">
    <source>
        <dbReference type="EMBL" id="ODN96293.1"/>
    </source>
</evidence>
<proteinExistence type="predicted"/>
<comment type="caution">
    <text evidence="2">The sequence shown here is derived from an EMBL/GenBank/DDBJ whole genome shotgun (WGS) entry which is preliminary data.</text>
</comment>
<sequence length="422" mass="48696">MSTDTESASDAFTLSPFPSEVVANIFSYYLAQNPIENRNHFLNLITLSKEIYSKNAWRLYEAVELNDKNVQAFFQGLWSARDPDEDALPQPSMLNETGRTDLPGTEEDLLDQMDAVEKRFPADATAQDHHGTDILPEWLTDPLFFSITHLSFSARFLLEYQGFISFEYEDERQERYSTHKAFGPTLKHICLTLHDDFYGGDDQDRFTNSGDEHQLDADEEWDWEYGALGRPKECVAELLQNELSLASWPRVDGKKSLTLHNARIRVLDSGLAETMIYDLPRRTDTGEGEWKRQIMLTEAEMSTCMSEIEYQMRRGEVEIEKWLSSFQRWKMRFTNLAPLPADVDIPQLFLDKYLDKCPDNSKATISSSKFHKVFRKWCREAIGFEGPTKCECCEIFGKGHPKVRILVRRITIDTEALFTAAE</sequence>
<protein>
    <submittedName>
        <fullName evidence="2">Uncharacterized protein</fullName>
    </submittedName>
</protein>
<dbReference type="AlphaFoldDB" id="A0A1E3J604"/>
<dbReference type="EMBL" id="MEKH01000015">
    <property type="protein sequence ID" value="ODN96293.1"/>
    <property type="molecule type" value="Genomic_DNA"/>
</dbReference>
<name>A0A1E3J604_9TREE</name>
<evidence type="ECO:0000256" key="1">
    <source>
        <dbReference type="SAM" id="MobiDB-lite"/>
    </source>
</evidence>